<protein>
    <submittedName>
        <fullName evidence="2">OsmC family protein</fullName>
    </submittedName>
</protein>
<accession>A0ABN2Q1X4</accession>
<feature type="region of interest" description="Disordered" evidence="1">
    <location>
        <begin position="1"/>
        <end position="33"/>
    </location>
</feature>
<dbReference type="InterPro" id="IPR003718">
    <property type="entry name" value="OsmC/Ohr_fam"/>
</dbReference>
<dbReference type="Pfam" id="PF02566">
    <property type="entry name" value="OsmC"/>
    <property type="match status" value="1"/>
</dbReference>
<dbReference type="EMBL" id="BAAAMK010000001">
    <property type="protein sequence ID" value="GAA1941837.1"/>
    <property type="molecule type" value="Genomic_DNA"/>
</dbReference>
<sequence>MTKTPATGIHHRESANASEGSVSAARTGERTFEGRNASGATVAIGPLGTPGHFSPGELLKLALAACSGMSADRVISRRLGDDVAFTVWAHGTSEPDNRYDRIEEELLIPLSALTDAEREKLAQLVSASIARSCTVGRSVEEDIDVSHEIVDVGE</sequence>
<evidence type="ECO:0000256" key="1">
    <source>
        <dbReference type="SAM" id="MobiDB-lite"/>
    </source>
</evidence>
<dbReference type="RefSeq" id="WP_157414682.1">
    <property type="nucleotide sequence ID" value="NZ_BAAAMK010000001.1"/>
</dbReference>
<keyword evidence="3" id="KW-1185">Reference proteome</keyword>
<dbReference type="InterPro" id="IPR015946">
    <property type="entry name" value="KH_dom-like_a/b"/>
</dbReference>
<dbReference type="InterPro" id="IPR036102">
    <property type="entry name" value="OsmC/Ohrsf"/>
</dbReference>
<gene>
    <name evidence="2" type="ORF">GCM10009717_05090</name>
</gene>
<proteinExistence type="predicted"/>
<evidence type="ECO:0000313" key="2">
    <source>
        <dbReference type="EMBL" id="GAA1941837.1"/>
    </source>
</evidence>
<evidence type="ECO:0000313" key="3">
    <source>
        <dbReference type="Proteomes" id="UP001499954"/>
    </source>
</evidence>
<comment type="caution">
    <text evidence="2">The sequence shown here is derived from an EMBL/GenBank/DDBJ whole genome shotgun (WGS) entry which is preliminary data.</text>
</comment>
<dbReference type="Gene3D" id="3.30.300.20">
    <property type="match status" value="1"/>
</dbReference>
<dbReference type="SUPFAM" id="SSF82784">
    <property type="entry name" value="OsmC-like"/>
    <property type="match status" value="1"/>
</dbReference>
<organism evidence="2 3">
    <name type="scientific">Agromyces allii</name>
    <dbReference type="NCBI Taxonomy" id="393607"/>
    <lineage>
        <taxon>Bacteria</taxon>
        <taxon>Bacillati</taxon>
        <taxon>Actinomycetota</taxon>
        <taxon>Actinomycetes</taxon>
        <taxon>Micrococcales</taxon>
        <taxon>Microbacteriaceae</taxon>
        <taxon>Agromyces</taxon>
    </lineage>
</organism>
<reference evidence="2 3" key="1">
    <citation type="journal article" date="2019" name="Int. J. Syst. Evol. Microbiol.">
        <title>The Global Catalogue of Microorganisms (GCM) 10K type strain sequencing project: providing services to taxonomists for standard genome sequencing and annotation.</title>
        <authorList>
            <consortium name="The Broad Institute Genomics Platform"/>
            <consortium name="The Broad Institute Genome Sequencing Center for Infectious Disease"/>
            <person name="Wu L."/>
            <person name="Ma J."/>
        </authorList>
    </citation>
    <scope>NUCLEOTIDE SEQUENCE [LARGE SCALE GENOMIC DNA]</scope>
    <source>
        <strain evidence="2 3">JCM 13584</strain>
    </source>
</reference>
<name>A0ABN2Q1X4_9MICO</name>
<dbReference type="Proteomes" id="UP001499954">
    <property type="component" value="Unassembled WGS sequence"/>
</dbReference>